<dbReference type="EMBL" id="FNVT01000009">
    <property type="protein sequence ID" value="SEG96109.1"/>
    <property type="molecule type" value="Genomic_DNA"/>
</dbReference>
<organism evidence="2 3">
    <name type="scientific">Nonomuraea solani</name>
    <dbReference type="NCBI Taxonomy" id="1144553"/>
    <lineage>
        <taxon>Bacteria</taxon>
        <taxon>Bacillati</taxon>
        <taxon>Actinomycetota</taxon>
        <taxon>Actinomycetes</taxon>
        <taxon>Streptosporangiales</taxon>
        <taxon>Streptosporangiaceae</taxon>
        <taxon>Nonomuraea</taxon>
    </lineage>
</organism>
<feature type="chain" id="PRO_5039111465" evidence="1">
    <location>
        <begin position="23"/>
        <end position="60"/>
    </location>
</feature>
<dbReference type="AlphaFoldDB" id="A0A1H6EGP3"/>
<evidence type="ECO:0000256" key="1">
    <source>
        <dbReference type="SAM" id="SignalP"/>
    </source>
</evidence>
<keyword evidence="1" id="KW-0732">Signal</keyword>
<name>A0A1H6EGP3_9ACTN</name>
<reference evidence="2 3" key="1">
    <citation type="submission" date="2016-10" db="EMBL/GenBank/DDBJ databases">
        <authorList>
            <person name="de Groot N.N."/>
        </authorList>
    </citation>
    <scope>NUCLEOTIDE SEQUENCE [LARGE SCALE GENOMIC DNA]</scope>
    <source>
        <strain evidence="2 3">CGMCC 4.7037</strain>
    </source>
</reference>
<dbReference type="Proteomes" id="UP000236732">
    <property type="component" value="Unassembled WGS sequence"/>
</dbReference>
<evidence type="ECO:0000313" key="2">
    <source>
        <dbReference type="EMBL" id="SEG96109.1"/>
    </source>
</evidence>
<keyword evidence="3" id="KW-1185">Reference proteome</keyword>
<feature type="signal peptide" evidence="1">
    <location>
        <begin position="1"/>
        <end position="22"/>
    </location>
</feature>
<gene>
    <name evidence="2" type="ORF">SAMN05444920_109284</name>
</gene>
<proteinExistence type="predicted"/>
<accession>A0A1H6EGP3</accession>
<dbReference type="RefSeq" id="WP_103959520.1">
    <property type="nucleotide sequence ID" value="NZ_FNVT01000009.1"/>
</dbReference>
<sequence>MVRTWRPMVPIRSMSVPVMTPAAGMSWSWAAARAVVKPGRSGSVPGTLSVASVIAVRRTW</sequence>
<evidence type="ECO:0000313" key="3">
    <source>
        <dbReference type="Proteomes" id="UP000236732"/>
    </source>
</evidence>
<protein>
    <submittedName>
        <fullName evidence="2">Uncharacterized protein</fullName>
    </submittedName>
</protein>